<dbReference type="InterPro" id="IPR050111">
    <property type="entry name" value="C-type_lectin/snaclec_domain"/>
</dbReference>
<dbReference type="Pfam" id="PF00059">
    <property type="entry name" value="Lectin_C"/>
    <property type="match status" value="1"/>
</dbReference>
<dbReference type="InterPro" id="IPR016186">
    <property type="entry name" value="C-type_lectin-like/link_sf"/>
</dbReference>
<dbReference type="EMBL" id="VSWD01000014">
    <property type="protein sequence ID" value="KAK3083550.1"/>
    <property type="molecule type" value="Genomic_DNA"/>
</dbReference>
<reference evidence="4" key="1">
    <citation type="submission" date="2019-08" db="EMBL/GenBank/DDBJ databases">
        <title>The improved chromosome-level genome for the pearl oyster Pinctada fucata martensii using PacBio sequencing and Hi-C.</title>
        <authorList>
            <person name="Zheng Z."/>
        </authorList>
    </citation>
    <scope>NUCLEOTIDE SEQUENCE</scope>
    <source>
        <strain evidence="4">ZZ-2019</strain>
        <tissue evidence="4">Adductor muscle</tissue>
    </source>
</reference>
<evidence type="ECO:0000313" key="4">
    <source>
        <dbReference type="EMBL" id="KAK3083550.1"/>
    </source>
</evidence>
<dbReference type="InterPro" id="IPR001304">
    <property type="entry name" value="C-type_lectin-like"/>
</dbReference>
<proteinExistence type="predicted"/>
<feature type="domain" description="C-type lectin" evidence="3">
    <location>
        <begin position="322"/>
        <end position="412"/>
    </location>
</feature>
<sequence>MFLFSFVETAVLFCIAAVVLIQLNDVKAITCFKCNGVAFPRDCPFVVECGPHEECFVDQLVSPDGNIKYNTGCRDRTACQLAGRKRNDVIRRQGVTGDLTTCTACCDVAHCNYGGCGEKGLPDRSKRGPICYDCYQQRQEAGCNQVKICGQDEECHIMRSPNSHLDFSYTTGCISKVRCGVLSILGKREDAYDEGGVSSERHQRSTGICFNCCNGDLCNKACSPTNTTGTSPTIPISVTNANTMTTSGGKSSTSPSNAMATKITVPISQTTSLTKSSTTRDSAMSSSSSVASTTIVSTSSSSSSSSSTTKVPHNCSADTLRYNNHCYYFSTEIKYWEESRQLCKGRNAHLLKIDDMNEELFIEKTLRGLMTAGKIPATLWGYYMGAHLVQGQWEWEDGTPVVFDDWGLNEPDHPDFQIFGLIFMPGHYAGDYKWGSHSDMQGTSRYICESVLH</sequence>
<organism evidence="4 5">
    <name type="scientific">Pinctada imbricata</name>
    <name type="common">Atlantic pearl-oyster</name>
    <name type="synonym">Pinctada martensii</name>
    <dbReference type="NCBI Taxonomy" id="66713"/>
    <lineage>
        <taxon>Eukaryota</taxon>
        <taxon>Metazoa</taxon>
        <taxon>Spiralia</taxon>
        <taxon>Lophotrochozoa</taxon>
        <taxon>Mollusca</taxon>
        <taxon>Bivalvia</taxon>
        <taxon>Autobranchia</taxon>
        <taxon>Pteriomorphia</taxon>
        <taxon>Pterioida</taxon>
        <taxon>Pterioidea</taxon>
        <taxon>Pteriidae</taxon>
        <taxon>Pinctada</taxon>
    </lineage>
</organism>
<feature type="region of interest" description="Disordered" evidence="1">
    <location>
        <begin position="271"/>
        <end position="290"/>
    </location>
</feature>
<name>A0AA89BLA3_PINIB</name>
<evidence type="ECO:0000313" key="5">
    <source>
        <dbReference type="Proteomes" id="UP001186944"/>
    </source>
</evidence>
<feature type="compositionally biased region" description="Low complexity" evidence="1">
    <location>
        <begin position="243"/>
        <end position="256"/>
    </location>
</feature>
<dbReference type="PROSITE" id="PS50041">
    <property type="entry name" value="C_TYPE_LECTIN_2"/>
    <property type="match status" value="1"/>
</dbReference>
<comment type="caution">
    <text evidence="4">The sequence shown here is derived from an EMBL/GenBank/DDBJ whole genome shotgun (WGS) entry which is preliminary data.</text>
</comment>
<dbReference type="Gene3D" id="3.10.100.10">
    <property type="entry name" value="Mannose-Binding Protein A, subunit A"/>
    <property type="match status" value="1"/>
</dbReference>
<keyword evidence="2" id="KW-0732">Signal</keyword>
<evidence type="ECO:0000259" key="3">
    <source>
        <dbReference type="PROSITE" id="PS50041"/>
    </source>
</evidence>
<protein>
    <recommendedName>
        <fullName evidence="3">C-type lectin domain-containing protein</fullName>
    </recommendedName>
</protein>
<feature type="compositionally biased region" description="Polar residues" evidence="1">
    <location>
        <begin position="233"/>
        <end position="242"/>
    </location>
</feature>
<dbReference type="InterPro" id="IPR016187">
    <property type="entry name" value="CTDL_fold"/>
</dbReference>
<feature type="region of interest" description="Disordered" evidence="1">
    <location>
        <begin position="233"/>
        <end position="258"/>
    </location>
</feature>
<dbReference type="SMART" id="SM00034">
    <property type="entry name" value="CLECT"/>
    <property type="match status" value="1"/>
</dbReference>
<keyword evidence="5" id="KW-1185">Reference proteome</keyword>
<accession>A0AA89BLA3</accession>
<feature type="signal peptide" evidence="2">
    <location>
        <begin position="1"/>
        <end position="28"/>
    </location>
</feature>
<dbReference type="PANTHER" id="PTHR22803">
    <property type="entry name" value="MANNOSE, PHOSPHOLIPASE, LECTIN RECEPTOR RELATED"/>
    <property type="match status" value="1"/>
</dbReference>
<dbReference type="AlphaFoldDB" id="A0AA89BLA3"/>
<feature type="chain" id="PRO_5041663992" description="C-type lectin domain-containing protein" evidence="2">
    <location>
        <begin position="29"/>
        <end position="453"/>
    </location>
</feature>
<evidence type="ECO:0000256" key="1">
    <source>
        <dbReference type="SAM" id="MobiDB-lite"/>
    </source>
</evidence>
<dbReference type="Proteomes" id="UP001186944">
    <property type="component" value="Unassembled WGS sequence"/>
</dbReference>
<gene>
    <name evidence="4" type="ORF">FSP39_025259</name>
</gene>
<dbReference type="SUPFAM" id="SSF56436">
    <property type="entry name" value="C-type lectin-like"/>
    <property type="match status" value="1"/>
</dbReference>
<evidence type="ECO:0000256" key="2">
    <source>
        <dbReference type="SAM" id="SignalP"/>
    </source>
</evidence>